<feature type="domain" description="Glycosyltransferase subfamily 4-like N-terminal" evidence="4">
    <location>
        <begin position="15"/>
        <end position="178"/>
    </location>
</feature>
<dbReference type="InterPro" id="IPR028098">
    <property type="entry name" value="Glyco_trans_4-like_N"/>
</dbReference>
<dbReference type="KEGG" id="moj:D7D94_13910"/>
<keyword evidence="1" id="KW-0328">Glycosyltransferase</keyword>
<proteinExistence type="predicted"/>
<gene>
    <name evidence="5" type="primary">glgA</name>
    <name evidence="5" type="ORF">D7D94_13910</name>
</gene>
<dbReference type="CDD" id="cd03801">
    <property type="entry name" value="GT4_PimA-like"/>
    <property type="match status" value="1"/>
</dbReference>
<protein>
    <submittedName>
        <fullName evidence="5">Glycogen synthase</fullName>
    </submittedName>
</protein>
<dbReference type="PANTHER" id="PTHR12526">
    <property type="entry name" value="GLYCOSYLTRANSFERASE"/>
    <property type="match status" value="1"/>
</dbReference>
<evidence type="ECO:0000313" key="6">
    <source>
        <dbReference type="Proteomes" id="UP000422989"/>
    </source>
</evidence>
<dbReference type="GO" id="GO:0016757">
    <property type="term" value="F:glycosyltransferase activity"/>
    <property type="evidence" value="ECO:0007669"/>
    <property type="project" value="UniProtKB-KW"/>
</dbReference>
<organism evidence="5 6">
    <name type="scientific">Microbacterium oryzae</name>
    <dbReference type="NCBI Taxonomy" id="743009"/>
    <lineage>
        <taxon>Bacteria</taxon>
        <taxon>Bacillati</taxon>
        <taxon>Actinomycetota</taxon>
        <taxon>Actinomycetes</taxon>
        <taxon>Micrococcales</taxon>
        <taxon>Microbacteriaceae</taxon>
        <taxon>Microbacterium</taxon>
    </lineage>
</organism>
<dbReference type="Gene3D" id="3.40.50.2000">
    <property type="entry name" value="Glycogen Phosphorylase B"/>
    <property type="match status" value="3"/>
</dbReference>
<sequence>MRVDLLSREYPPEVYGGAGVHVAELVKALRRDIDVVVRAFGAPRDEEGVFSYGSLAELAGANGALQTMGTDLAIARDVAGADLVHSHTWYANFGGHVAKLLHGIPHVATAHSLEPLRPWKAEQLGGGYRLSSWIEREALTSADAVVAVSEGMRRDLLRVYPELEPDRVKVVYNGIDLDGWQRVDDADAVRALGVDPDRPSVVFVGRITRQKGLPYLLRAARSLPPEVQLVLCAGAPDTPEIMAEVEGLVAELRGERDGVVWIDRHLPRAELCALLSAATTFVCPSVYEPLGIVNLEAMACGAPVVGTRTGGIPEVVADGVTGTIVPIEQMDDGTGTPLDPDRFVADLAAALTEMVSDPERARALGAAGRERAEREFSWGAIADRTRALYAEVRGA</sequence>
<keyword evidence="6" id="KW-1185">Reference proteome</keyword>
<keyword evidence="2" id="KW-0808">Transferase</keyword>
<evidence type="ECO:0000256" key="1">
    <source>
        <dbReference type="ARBA" id="ARBA00022676"/>
    </source>
</evidence>
<dbReference type="PANTHER" id="PTHR12526:SF590">
    <property type="entry name" value="ALPHA-MALTOSE-1-PHOSPHATE SYNTHASE"/>
    <property type="match status" value="1"/>
</dbReference>
<dbReference type="OrthoDB" id="6286688at2"/>
<dbReference type="Pfam" id="PF00534">
    <property type="entry name" value="Glycos_transf_1"/>
    <property type="match status" value="1"/>
</dbReference>
<reference evidence="5 6" key="1">
    <citation type="submission" date="2018-09" db="EMBL/GenBank/DDBJ databases">
        <title>Whole genome sequencing of Microbacterium oryzae strain MB-10T.</title>
        <authorList>
            <person name="Das S.K."/>
        </authorList>
    </citation>
    <scope>NUCLEOTIDE SEQUENCE [LARGE SCALE GENOMIC DNA]</scope>
    <source>
        <strain evidence="5 6">MB-10</strain>
    </source>
</reference>
<feature type="domain" description="Glycosyl transferase family 1" evidence="3">
    <location>
        <begin position="190"/>
        <end position="370"/>
    </location>
</feature>
<evidence type="ECO:0000259" key="3">
    <source>
        <dbReference type="Pfam" id="PF00534"/>
    </source>
</evidence>
<dbReference type="NCBIfam" id="TIGR02149">
    <property type="entry name" value="glgA_Coryne"/>
    <property type="match status" value="1"/>
</dbReference>
<dbReference type="Proteomes" id="UP000422989">
    <property type="component" value="Chromosome"/>
</dbReference>
<dbReference type="InterPro" id="IPR011875">
    <property type="entry name" value="M1P_synthase"/>
</dbReference>
<evidence type="ECO:0000259" key="4">
    <source>
        <dbReference type="Pfam" id="PF13439"/>
    </source>
</evidence>
<dbReference type="GO" id="GO:0009250">
    <property type="term" value="P:glucan biosynthetic process"/>
    <property type="evidence" value="ECO:0007669"/>
    <property type="project" value="InterPro"/>
</dbReference>
<dbReference type="Pfam" id="PF13439">
    <property type="entry name" value="Glyco_transf_4"/>
    <property type="match status" value="1"/>
</dbReference>
<dbReference type="EMBL" id="CP032550">
    <property type="protein sequence ID" value="QGU28640.1"/>
    <property type="molecule type" value="Genomic_DNA"/>
</dbReference>
<evidence type="ECO:0000256" key="2">
    <source>
        <dbReference type="ARBA" id="ARBA00022679"/>
    </source>
</evidence>
<dbReference type="AlphaFoldDB" id="A0A6I6E8A4"/>
<dbReference type="RefSeq" id="WP_156243190.1">
    <property type="nucleotide sequence ID" value="NZ_BAAAZL010000007.1"/>
</dbReference>
<name>A0A6I6E8A4_9MICO</name>
<dbReference type="InterPro" id="IPR001296">
    <property type="entry name" value="Glyco_trans_1"/>
</dbReference>
<accession>A0A6I6E8A4</accession>
<evidence type="ECO:0000313" key="5">
    <source>
        <dbReference type="EMBL" id="QGU28640.1"/>
    </source>
</evidence>
<dbReference type="SUPFAM" id="SSF53756">
    <property type="entry name" value="UDP-Glycosyltransferase/glycogen phosphorylase"/>
    <property type="match status" value="1"/>
</dbReference>